<evidence type="ECO:0000259" key="10">
    <source>
        <dbReference type="SMART" id="SM00664"/>
    </source>
</evidence>
<evidence type="ECO:0000256" key="8">
    <source>
        <dbReference type="SAM" id="Phobius"/>
    </source>
</evidence>
<dbReference type="InterPro" id="IPR015920">
    <property type="entry name" value="Cellobiose_DH-like_cyt"/>
</dbReference>
<keyword evidence="4" id="KW-0249">Electron transport</keyword>
<feature type="transmembrane region" description="Helical" evidence="8">
    <location>
        <begin position="266"/>
        <end position="286"/>
    </location>
</feature>
<organism evidence="12 13">
    <name type="scientific">Emydomyces testavorans</name>
    <dbReference type="NCBI Taxonomy" id="2070801"/>
    <lineage>
        <taxon>Eukaryota</taxon>
        <taxon>Fungi</taxon>
        <taxon>Dikarya</taxon>
        <taxon>Ascomycota</taxon>
        <taxon>Pezizomycotina</taxon>
        <taxon>Eurotiomycetes</taxon>
        <taxon>Eurotiomycetidae</taxon>
        <taxon>Onygenales</taxon>
        <taxon>Nannizziopsiaceae</taxon>
        <taxon>Emydomyces</taxon>
    </lineage>
</organism>
<dbReference type="EMBL" id="CP120628">
    <property type="protein sequence ID" value="WEW59091.1"/>
    <property type="molecule type" value="Genomic_DNA"/>
</dbReference>
<keyword evidence="5 8" id="KW-1133">Transmembrane helix</keyword>
<feature type="domain" description="Cytochrome b561" evidence="11">
    <location>
        <begin position="231"/>
        <end position="354"/>
    </location>
</feature>
<feature type="transmembrane region" description="Helical" evidence="8">
    <location>
        <begin position="298"/>
        <end position="317"/>
    </location>
</feature>
<feature type="transmembrane region" description="Helical" evidence="8">
    <location>
        <begin position="337"/>
        <end position="357"/>
    </location>
</feature>
<evidence type="ECO:0000256" key="7">
    <source>
        <dbReference type="SAM" id="MobiDB-lite"/>
    </source>
</evidence>
<evidence type="ECO:0000256" key="6">
    <source>
        <dbReference type="ARBA" id="ARBA00023136"/>
    </source>
</evidence>
<gene>
    <name evidence="12" type="ORF">PRK78_004560</name>
</gene>
<feature type="compositionally biased region" description="Low complexity" evidence="7">
    <location>
        <begin position="206"/>
        <end position="215"/>
    </location>
</feature>
<sequence length="419" mass="44240">MLMSLLTWSPAILALASSALGQVVQYSPGRKADGVTFRVNIPSSTASTNSGPIYFQIESPQDSVQWIALGQGMDMNGSNVFILYSASPSNVTLSPRLATGEFQPAVNPKAQISVLEGTGISDGKMRVNVRCDTCLSWPGGKMDPKDPSSSWIWSIKKGSSLHSSNINENLQQHDTGGEFFFDLTKAVGGSSDNPFLASPTSPPSPGSSGSTGSGPSSPPKKISTTQIKRCVHGVIMSIAVVVLFPLFALSLYTVPSSKTVPYIHAPLQLASLCLVIAGFGVGLSLAVDLKVTNGYHQVIGFVMLGCLVLFQPALGLLQHLHFRKTGQRSSFGILHRWSGRLLIILGVVNGGLGFKFSGIGQPGVPKAAVIAYAVIAGIMGLVYVGMVVFKSSKSKDKDVHKSVSFDGNTMPKGSFSHRA</sequence>
<reference evidence="12" key="1">
    <citation type="submission" date="2023-03" db="EMBL/GenBank/DDBJ databases">
        <title>Emydomyces testavorans Genome Sequence.</title>
        <authorList>
            <person name="Hoyer L."/>
        </authorList>
    </citation>
    <scope>NUCLEOTIDE SEQUENCE</scope>
    <source>
        <strain evidence="12">16-2883</strain>
    </source>
</reference>
<protein>
    <recommendedName>
        <fullName evidence="14">DOMON domain-containing protein</fullName>
    </recommendedName>
</protein>
<keyword evidence="2" id="KW-0813">Transport</keyword>
<evidence type="ECO:0000313" key="13">
    <source>
        <dbReference type="Proteomes" id="UP001219355"/>
    </source>
</evidence>
<dbReference type="Gene3D" id="2.60.40.1210">
    <property type="entry name" value="Cellobiose dehydrogenase, cytochrome domain"/>
    <property type="match status" value="1"/>
</dbReference>
<evidence type="ECO:0000256" key="9">
    <source>
        <dbReference type="SAM" id="SignalP"/>
    </source>
</evidence>
<evidence type="ECO:0000256" key="2">
    <source>
        <dbReference type="ARBA" id="ARBA00022448"/>
    </source>
</evidence>
<proteinExistence type="predicted"/>
<keyword evidence="13" id="KW-1185">Reference proteome</keyword>
<evidence type="ECO:0000256" key="1">
    <source>
        <dbReference type="ARBA" id="ARBA00004370"/>
    </source>
</evidence>
<feature type="signal peptide" evidence="9">
    <location>
        <begin position="1"/>
        <end position="21"/>
    </location>
</feature>
<keyword evidence="6 8" id="KW-0472">Membrane</keyword>
<accession>A0AAF0DKG0</accession>
<comment type="subcellular location">
    <subcellularLocation>
        <location evidence="1">Membrane</location>
    </subcellularLocation>
</comment>
<dbReference type="InterPro" id="IPR005018">
    <property type="entry name" value="DOMON_domain"/>
</dbReference>
<dbReference type="CDD" id="cd08760">
    <property type="entry name" value="Cyt_b561_FRRS1_like"/>
    <property type="match status" value="1"/>
</dbReference>
<feature type="chain" id="PRO_5042266416" description="DOMON domain-containing protein" evidence="9">
    <location>
        <begin position="22"/>
        <end position="419"/>
    </location>
</feature>
<evidence type="ECO:0000256" key="5">
    <source>
        <dbReference type="ARBA" id="ARBA00022989"/>
    </source>
</evidence>
<evidence type="ECO:0000256" key="3">
    <source>
        <dbReference type="ARBA" id="ARBA00022692"/>
    </source>
</evidence>
<dbReference type="InterPro" id="IPR006593">
    <property type="entry name" value="Cyt_b561/ferric_Rdtase_TM"/>
</dbReference>
<evidence type="ECO:0000313" key="12">
    <source>
        <dbReference type="EMBL" id="WEW59091.1"/>
    </source>
</evidence>
<feature type="transmembrane region" description="Helical" evidence="8">
    <location>
        <begin position="369"/>
        <end position="389"/>
    </location>
</feature>
<dbReference type="PANTHER" id="PTHR47797:SF1">
    <property type="entry name" value="CYTOCHROME B561 DOMAIN-CONTAINING PROTEIN-RELATED"/>
    <property type="match status" value="1"/>
</dbReference>
<feature type="domain" description="DOMON" evidence="10">
    <location>
        <begin position="66"/>
        <end position="156"/>
    </location>
</feature>
<feature type="transmembrane region" description="Helical" evidence="8">
    <location>
        <begin position="231"/>
        <end position="254"/>
    </location>
</feature>
<evidence type="ECO:0000256" key="4">
    <source>
        <dbReference type="ARBA" id="ARBA00022982"/>
    </source>
</evidence>
<dbReference type="SMART" id="SM00664">
    <property type="entry name" value="DoH"/>
    <property type="match status" value="1"/>
</dbReference>
<dbReference type="Proteomes" id="UP001219355">
    <property type="component" value="Chromosome 2"/>
</dbReference>
<evidence type="ECO:0008006" key="14">
    <source>
        <dbReference type="Google" id="ProtNLM"/>
    </source>
</evidence>
<dbReference type="GO" id="GO:0016020">
    <property type="term" value="C:membrane"/>
    <property type="evidence" value="ECO:0007669"/>
    <property type="project" value="UniProtKB-SubCell"/>
</dbReference>
<dbReference type="SMART" id="SM00665">
    <property type="entry name" value="B561"/>
    <property type="match status" value="1"/>
</dbReference>
<dbReference type="SUPFAM" id="SSF49344">
    <property type="entry name" value="CBD9-like"/>
    <property type="match status" value="1"/>
</dbReference>
<feature type="region of interest" description="Disordered" evidence="7">
    <location>
        <begin position="192"/>
        <end position="222"/>
    </location>
</feature>
<dbReference type="AlphaFoldDB" id="A0AAF0DKG0"/>
<dbReference type="PANTHER" id="PTHR47797">
    <property type="entry name" value="DEHYDROGENASE, PUTATIVE (AFU_ORTHOLOGUE AFUA_8G05805)-RELATED"/>
    <property type="match status" value="1"/>
</dbReference>
<dbReference type="Pfam" id="PF16010">
    <property type="entry name" value="CDH-cyt"/>
    <property type="match status" value="1"/>
</dbReference>
<name>A0AAF0DKG0_9EURO</name>
<dbReference type="CDD" id="cd09630">
    <property type="entry name" value="CDH_like_cytochrome"/>
    <property type="match status" value="1"/>
</dbReference>
<keyword evidence="9" id="KW-0732">Signal</keyword>
<keyword evidence="3 8" id="KW-0812">Transmembrane</keyword>
<evidence type="ECO:0000259" key="11">
    <source>
        <dbReference type="SMART" id="SM00665"/>
    </source>
</evidence>